<evidence type="ECO:0000313" key="2">
    <source>
        <dbReference type="Proteomes" id="UP000318833"/>
    </source>
</evidence>
<dbReference type="OrthoDB" id="1454238at2"/>
<name>A0A554VCD6_9FLAO</name>
<accession>A0A554VCD6</accession>
<reference evidence="1 2" key="1">
    <citation type="submission" date="2019-07" db="EMBL/GenBank/DDBJ databases">
        <title>The draft genome sequence of Aquimarina algiphila M91.</title>
        <authorList>
            <person name="Meng X."/>
        </authorList>
    </citation>
    <scope>NUCLEOTIDE SEQUENCE [LARGE SCALE GENOMIC DNA]</scope>
    <source>
        <strain evidence="1 2">M91</strain>
    </source>
</reference>
<keyword evidence="2" id="KW-1185">Reference proteome</keyword>
<dbReference type="AlphaFoldDB" id="A0A554VCD6"/>
<comment type="caution">
    <text evidence="1">The sequence shown here is derived from an EMBL/GenBank/DDBJ whole genome shotgun (WGS) entry which is preliminary data.</text>
</comment>
<dbReference type="Proteomes" id="UP000318833">
    <property type="component" value="Unassembled WGS sequence"/>
</dbReference>
<protein>
    <submittedName>
        <fullName evidence="1">Uncharacterized protein</fullName>
    </submittedName>
</protein>
<dbReference type="EMBL" id="VLNR01000083">
    <property type="protein sequence ID" value="TSE04328.1"/>
    <property type="molecule type" value="Genomic_DNA"/>
</dbReference>
<sequence>MSIIIFLIYLAFQTNEYNIIQVKDSVNEISLDATQKNDTIFHTQPSILSNTYNGFNSPKAINAIAAIENEYFTNVKKTFSKYYGTIWQTNAKNRYGVGDTINEFERYKMQAQQNDIKVDSMHCTIYAVKGLEAGLGVERFEILEKYHKKIWKEREHAGWSIAYILTTYFNWTAFLVISKDSEEYSSASNNFKKKQKYDVWKQPDIPIQKMFVIENDQKQIDSLLLQNEFGWGFSKQGWHTWITRFDIVKECNWEAAPSWEYQKEWEKPLFISTKFRKYKDYASHIIVFPPKIEQ</sequence>
<organism evidence="1 2">
    <name type="scientific">Aquimarina algiphila</name>
    <dbReference type="NCBI Taxonomy" id="2047982"/>
    <lineage>
        <taxon>Bacteria</taxon>
        <taxon>Pseudomonadati</taxon>
        <taxon>Bacteroidota</taxon>
        <taxon>Flavobacteriia</taxon>
        <taxon>Flavobacteriales</taxon>
        <taxon>Flavobacteriaceae</taxon>
        <taxon>Aquimarina</taxon>
    </lineage>
</organism>
<evidence type="ECO:0000313" key="1">
    <source>
        <dbReference type="EMBL" id="TSE04328.1"/>
    </source>
</evidence>
<proteinExistence type="predicted"/>
<gene>
    <name evidence="1" type="ORF">FOF46_26705</name>
</gene>
<dbReference type="RefSeq" id="WP_143918595.1">
    <property type="nucleotide sequence ID" value="NZ_CANMIK010000085.1"/>
</dbReference>